<dbReference type="Proteomes" id="UP001287356">
    <property type="component" value="Unassembled WGS sequence"/>
</dbReference>
<feature type="compositionally biased region" description="Basic and acidic residues" evidence="1">
    <location>
        <begin position="16"/>
        <end position="26"/>
    </location>
</feature>
<name>A0AAE0TTX5_9PEZI</name>
<feature type="transmembrane region" description="Helical" evidence="2">
    <location>
        <begin position="49"/>
        <end position="67"/>
    </location>
</feature>
<dbReference type="AlphaFoldDB" id="A0AAE0TTX5"/>
<organism evidence="3 4">
    <name type="scientific">Lasiosphaeria ovina</name>
    <dbReference type="NCBI Taxonomy" id="92902"/>
    <lineage>
        <taxon>Eukaryota</taxon>
        <taxon>Fungi</taxon>
        <taxon>Dikarya</taxon>
        <taxon>Ascomycota</taxon>
        <taxon>Pezizomycotina</taxon>
        <taxon>Sordariomycetes</taxon>
        <taxon>Sordariomycetidae</taxon>
        <taxon>Sordariales</taxon>
        <taxon>Lasiosphaeriaceae</taxon>
        <taxon>Lasiosphaeria</taxon>
    </lineage>
</organism>
<keyword evidence="2" id="KW-1133">Transmembrane helix</keyword>
<evidence type="ECO:0000313" key="4">
    <source>
        <dbReference type="Proteomes" id="UP001287356"/>
    </source>
</evidence>
<reference evidence="3" key="2">
    <citation type="submission" date="2023-06" db="EMBL/GenBank/DDBJ databases">
        <authorList>
            <consortium name="Lawrence Berkeley National Laboratory"/>
            <person name="Haridas S."/>
            <person name="Hensen N."/>
            <person name="Bonometti L."/>
            <person name="Westerberg I."/>
            <person name="Brannstrom I.O."/>
            <person name="Guillou S."/>
            <person name="Cros-Aarteil S."/>
            <person name="Calhoun S."/>
            <person name="Kuo A."/>
            <person name="Mondo S."/>
            <person name="Pangilinan J."/>
            <person name="Riley R."/>
            <person name="Labutti K."/>
            <person name="Andreopoulos B."/>
            <person name="Lipzen A."/>
            <person name="Chen C."/>
            <person name="Yanf M."/>
            <person name="Daum C."/>
            <person name="Ng V."/>
            <person name="Clum A."/>
            <person name="Steindorff A."/>
            <person name="Ohm R."/>
            <person name="Martin F."/>
            <person name="Silar P."/>
            <person name="Natvig D."/>
            <person name="Lalanne C."/>
            <person name="Gautier V."/>
            <person name="Ament-Velasquez S.L."/>
            <person name="Kruys A."/>
            <person name="Hutchinson M.I."/>
            <person name="Powell A.J."/>
            <person name="Barry K."/>
            <person name="Miller A.N."/>
            <person name="Grigoriev I.V."/>
            <person name="Debuchy R."/>
            <person name="Gladieux P."/>
            <person name="Thoren M.H."/>
            <person name="Johannesson H."/>
        </authorList>
    </citation>
    <scope>NUCLEOTIDE SEQUENCE</scope>
    <source>
        <strain evidence="3">CBS 958.72</strain>
    </source>
</reference>
<evidence type="ECO:0008006" key="5">
    <source>
        <dbReference type="Google" id="ProtNLM"/>
    </source>
</evidence>
<evidence type="ECO:0000313" key="3">
    <source>
        <dbReference type="EMBL" id="KAK3380107.1"/>
    </source>
</evidence>
<keyword evidence="2" id="KW-0472">Membrane</keyword>
<accession>A0AAE0TTX5</accession>
<protein>
    <recommendedName>
        <fullName evidence="5">Glycosyltransferase 2</fullName>
    </recommendedName>
</protein>
<keyword evidence="2" id="KW-0812">Transmembrane</keyword>
<feature type="compositionally biased region" description="Basic residues" evidence="1">
    <location>
        <begin position="101"/>
        <end position="112"/>
    </location>
</feature>
<dbReference type="EMBL" id="JAULSN010000002">
    <property type="protein sequence ID" value="KAK3380107.1"/>
    <property type="molecule type" value="Genomic_DNA"/>
</dbReference>
<reference evidence="3" key="1">
    <citation type="journal article" date="2023" name="Mol. Phylogenet. Evol.">
        <title>Genome-scale phylogeny and comparative genomics of the fungal order Sordariales.</title>
        <authorList>
            <person name="Hensen N."/>
            <person name="Bonometti L."/>
            <person name="Westerberg I."/>
            <person name="Brannstrom I.O."/>
            <person name="Guillou S."/>
            <person name="Cros-Aarteil S."/>
            <person name="Calhoun S."/>
            <person name="Haridas S."/>
            <person name="Kuo A."/>
            <person name="Mondo S."/>
            <person name="Pangilinan J."/>
            <person name="Riley R."/>
            <person name="LaButti K."/>
            <person name="Andreopoulos B."/>
            <person name="Lipzen A."/>
            <person name="Chen C."/>
            <person name="Yan M."/>
            <person name="Daum C."/>
            <person name="Ng V."/>
            <person name="Clum A."/>
            <person name="Steindorff A."/>
            <person name="Ohm R.A."/>
            <person name="Martin F."/>
            <person name="Silar P."/>
            <person name="Natvig D.O."/>
            <person name="Lalanne C."/>
            <person name="Gautier V."/>
            <person name="Ament-Velasquez S.L."/>
            <person name="Kruys A."/>
            <person name="Hutchinson M.I."/>
            <person name="Powell A.J."/>
            <person name="Barry K."/>
            <person name="Miller A.N."/>
            <person name="Grigoriev I.V."/>
            <person name="Debuchy R."/>
            <person name="Gladieux P."/>
            <person name="Hiltunen Thoren M."/>
            <person name="Johannesson H."/>
        </authorList>
    </citation>
    <scope>NUCLEOTIDE SEQUENCE</scope>
    <source>
        <strain evidence="3">CBS 958.72</strain>
    </source>
</reference>
<proteinExistence type="predicted"/>
<gene>
    <name evidence="3" type="ORF">B0T24DRAFT_547557</name>
</gene>
<dbReference type="PANTHER" id="PTHR33604">
    <property type="entry name" value="OSJNBA0004B13.7 PROTEIN"/>
    <property type="match status" value="1"/>
</dbReference>
<sequence>MQTWGRMGSLFFSDEELGKKDDDRKPTKLPHMRSQWSPSSAARLPQSRVLKRLAIALVLGLCLYLFIHNIPADLPIRDRRRPVYNHLDDSELEPLPPKPKPMPKLRPARPHSSKPTTKDEPPVPASGSYNGRIQFKNLGASLNAISETNGEYNANRNVLFAASSLKSAAVLLPIACQMGTMLRSYVHFALMSRSEIAFEELRAVNGVADSCEIIFHDARVDHSASSADTRLGTAVTRAFFHIHSYMHPQVVIVDGSSLEETFFLEGVRVQVPDMEVPLIELDADAPTQLSWITKLDSASLAAWDKISIDILIQASSGASGSLIRLLKSLAAADYSSGSVPHLTIELPHKVDPPTAKFLETFQWPPASVYNPTHAKQLTLRHRISSSGLTEEESSVRFVESFWPANPGHSHVLVLSPQAELSPRFFHYLKYSVLEYIHSNAAVVQQWDSRLLGISLDLPPTHLNASEPFVPPVKKVAKSRATESDESTSFLWQAPNSNAVLYTGHKWVELHRFVSRALELQRKTKPPLPAIFADKAISKRYPSWLEHALKLSRARGYWTLYPSQPTAGNLAVVHSELYKAPEEYEADLRKTPEPAELSLTPGPLLESLPGDGSLLHFDDMPLLLWDGTPTNLVGLDASAADYAAEFRRAVGGCDSLAPDDLIPRASVGDLFCTRDD</sequence>
<keyword evidence="4" id="KW-1185">Reference proteome</keyword>
<evidence type="ECO:0000256" key="2">
    <source>
        <dbReference type="SAM" id="Phobius"/>
    </source>
</evidence>
<feature type="region of interest" description="Disordered" evidence="1">
    <location>
        <begin position="87"/>
        <end position="129"/>
    </location>
</feature>
<comment type="caution">
    <text evidence="3">The sequence shown here is derived from an EMBL/GenBank/DDBJ whole genome shotgun (WGS) entry which is preliminary data.</text>
</comment>
<dbReference type="PANTHER" id="PTHR33604:SF3">
    <property type="entry name" value="OSJNBA0004B13.7 PROTEIN"/>
    <property type="match status" value="1"/>
</dbReference>
<evidence type="ECO:0000256" key="1">
    <source>
        <dbReference type="SAM" id="MobiDB-lite"/>
    </source>
</evidence>
<feature type="region of interest" description="Disordered" evidence="1">
    <location>
        <begin position="15"/>
        <end position="43"/>
    </location>
</feature>